<name>A0A9D3NC80_9TELE</name>
<evidence type="ECO:0000313" key="2">
    <source>
        <dbReference type="EMBL" id="KAG7320258.1"/>
    </source>
</evidence>
<protein>
    <submittedName>
        <fullName evidence="2">Uncharacterized protein</fullName>
    </submittedName>
</protein>
<dbReference type="Proteomes" id="UP000824219">
    <property type="component" value="Linkage Group LG19"/>
</dbReference>
<organism evidence="2 3">
    <name type="scientific">Hemibagrus wyckioides</name>
    <dbReference type="NCBI Taxonomy" id="337641"/>
    <lineage>
        <taxon>Eukaryota</taxon>
        <taxon>Metazoa</taxon>
        <taxon>Chordata</taxon>
        <taxon>Craniata</taxon>
        <taxon>Vertebrata</taxon>
        <taxon>Euteleostomi</taxon>
        <taxon>Actinopterygii</taxon>
        <taxon>Neopterygii</taxon>
        <taxon>Teleostei</taxon>
        <taxon>Ostariophysi</taxon>
        <taxon>Siluriformes</taxon>
        <taxon>Bagridae</taxon>
        <taxon>Hemibagrus</taxon>
    </lineage>
</organism>
<evidence type="ECO:0000313" key="3">
    <source>
        <dbReference type="Proteomes" id="UP000824219"/>
    </source>
</evidence>
<comment type="caution">
    <text evidence="2">The sequence shown here is derived from an EMBL/GenBank/DDBJ whole genome shotgun (WGS) entry which is preliminary data.</text>
</comment>
<dbReference type="EMBL" id="JAHKSW010000019">
    <property type="protein sequence ID" value="KAG7320258.1"/>
    <property type="molecule type" value="Genomic_DNA"/>
</dbReference>
<keyword evidence="3" id="KW-1185">Reference proteome</keyword>
<feature type="compositionally biased region" description="Low complexity" evidence="1">
    <location>
        <begin position="73"/>
        <end position="82"/>
    </location>
</feature>
<reference evidence="2 3" key="1">
    <citation type="submission" date="2021-06" db="EMBL/GenBank/DDBJ databases">
        <title>Chromosome-level genome assembly of the red-tail catfish (Hemibagrus wyckioides).</title>
        <authorList>
            <person name="Shao F."/>
        </authorList>
    </citation>
    <scope>NUCLEOTIDE SEQUENCE [LARGE SCALE GENOMIC DNA]</scope>
    <source>
        <strain evidence="2">EC202008001</strain>
        <tissue evidence="2">Blood</tissue>
    </source>
</reference>
<feature type="compositionally biased region" description="Basic and acidic residues" evidence="1">
    <location>
        <begin position="31"/>
        <end position="48"/>
    </location>
</feature>
<feature type="compositionally biased region" description="Pro residues" evidence="1">
    <location>
        <begin position="62"/>
        <end position="72"/>
    </location>
</feature>
<feature type="region of interest" description="Disordered" evidence="1">
    <location>
        <begin position="1"/>
        <end position="82"/>
    </location>
</feature>
<sequence>MTNKTRMGENRKQENEMETWGERRKMKGRQSKRDKNLPDSLKPHRTDKALPWSQADTTSRPLTPPAPAPKPPATSSALQLQP</sequence>
<evidence type="ECO:0000256" key="1">
    <source>
        <dbReference type="SAM" id="MobiDB-lite"/>
    </source>
</evidence>
<proteinExistence type="predicted"/>
<feature type="compositionally biased region" description="Basic and acidic residues" evidence="1">
    <location>
        <begin position="1"/>
        <end position="23"/>
    </location>
</feature>
<accession>A0A9D3NC80</accession>
<dbReference type="AlphaFoldDB" id="A0A9D3NC80"/>
<gene>
    <name evidence="2" type="ORF">KOW79_016111</name>
</gene>